<organism evidence="2 3">
    <name type="scientific">Brevibacterium salitolerans</name>
    <dbReference type="NCBI Taxonomy" id="1403566"/>
    <lineage>
        <taxon>Bacteria</taxon>
        <taxon>Bacillati</taxon>
        <taxon>Actinomycetota</taxon>
        <taxon>Actinomycetes</taxon>
        <taxon>Micrococcales</taxon>
        <taxon>Brevibacteriaceae</taxon>
        <taxon>Brevibacterium</taxon>
    </lineage>
</organism>
<gene>
    <name evidence="2" type="ORF">GCM10009823_15520</name>
</gene>
<feature type="region of interest" description="Disordered" evidence="1">
    <location>
        <begin position="20"/>
        <end position="44"/>
    </location>
</feature>
<keyword evidence="3" id="KW-1185">Reference proteome</keyword>
<sequence>MSPRPGTRVPSVVQRTMELKASPSRREWRGRALSERRRRTGAAALPAEALPTVVLPTVGPASEASGADAPWPVVRSAAALCVGWSCADG</sequence>
<evidence type="ECO:0000313" key="2">
    <source>
        <dbReference type="EMBL" id="GAA2095794.1"/>
    </source>
</evidence>
<accession>A0ABN2WMZ7</accession>
<proteinExistence type="predicted"/>
<feature type="compositionally biased region" description="Basic and acidic residues" evidence="1">
    <location>
        <begin position="24"/>
        <end position="35"/>
    </location>
</feature>
<evidence type="ECO:0000313" key="3">
    <source>
        <dbReference type="Proteomes" id="UP001500984"/>
    </source>
</evidence>
<dbReference type="Proteomes" id="UP001500984">
    <property type="component" value="Unassembled WGS sequence"/>
</dbReference>
<protein>
    <submittedName>
        <fullName evidence="2">Uncharacterized protein</fullName>
    </submittedName>
</protein>
<comment type="caution">
    <text evidence="2">The sequence shown here is derived from an EMBL/GenBank/DDBJ whole genome shotgun (WGS) entry which is preliminary data.</text>
</comment>
<reference evidence="2 3" key="1">
    <citation type="journal article" date="2019" name="Int. J. Syst. Evol. Microbiol.">
        <title>The Global Catalogue of Microorganisms (GCM) 10K type strain sequencing project: providing services to taxonomists for standard genome sequencing and annotation.</title>
        <authorList>
            <consortium name="The Broad Institute Genomics Platform"/>
            <consortium name="The Broad Institute Genome Sequencing Center for Infectious Disease"/>
            <person name="Wu L."/>
            <person name="Ma J."/>
        </authorList>
    </citation>
    <scope>NUCLEOTIDE SEQUENCE [LARGE SCALE GENOMIC DNA]</scope>
    <source>
        <strain evidence="2 3">JCM 15900</strain>
    </source>
</reference>
<name>A0ABN2WMZ7_9MICO</name>
<evidence type="ECO:0000256" key="1">
    <source>
        <dbReference type="SAM" id="MobiDB-lite"/>
    </source>
</evidence>
<dbReference type="EMBL" id="BAAAPZ010000005">
    <property type="protein sequence ID" value="GAA2095794.1"/>
    <property type="molecule type" value="Genomic_DNA"/>
</dbReference>